<dbReference type="RefSeq" id="WP_149669623.1">
    <property type="nucleotide sequence ID" value="NZ_VTUZ01000005.1"/>
</dbReference>
<sequence>MNAADRAITDEERESRIEQLGAAMVLATDLTERARLWRRLKDEIAARSPAQVVKMEAQKGLR</sequence>
<protein>
    <submittedName>
        <fullName evidence="1">Uncharacterized protein</fullName>
    </submittedName>
</protein>
<dbReference type="AlphaFoldDB" id="A0A5B0HDF0"/>
<name>A0A5B0HDF0_9BURK</name>
<accession>A0A5B0HDF0</accession>
<reference evidence="1 2" key="1">
    <citation type="submission" date="2019-08" db="EMBL/GenBank/DDBJ databases">
        <title>Paraburkholderia sp. DCY113.</title>
        <authorList>
            <person name="Kang J."/>
        </authorList>
    </citation>
    <scope>NUCLEOTIDE SEQUENCE [LARGE SCALE GENOMIC DNA]</scope>
    <source>
        <strain evidence="1 2">DCY113</strain>
    </source>
</reference>
<proteinExistence type="predicted"/>
<comment type="caution">
    <text evidence="1">The sequence shown here is derived from an EMBL/GenBank/DDBJ whole genome shotgun (WGS) entry which is preliminary data.</text>
</comment>
<dbReference type="EMBL" id="VTUZ01000005">
    <property type="protein sequence ID" value="KAA1012993.1"/>
    <property type="molecule type" value="Genomic_DNA"/>
</dbReference>
<gene>
    <name evidence="1" type="ORF">FVF58_09380</name>
</gene>
<evidence type="ECO:0000313" key="2">
    <source>
        <dbReference type="Proteomes" id="UP000325273"/>
    </source>
</evidence>
<organism evidence="1 2">
    <name type="scientific">Paraburkholderia panacisoli</name>
    <dbReference type="NCBI Taxonomy" id="2603818"/>
    <lineage>
        <taxon>Bacteria</taxon>
        <taxon>Pseudomonadati</taxon>
        <taxon>Pseudomonadota</taxon>
        <taxon>Betaproteobacteria</taxon>
        <taxon>Burkholderiales</taxon>
        <taxon>Burkholderiaceae</taxon>
        <taxon>Paraburkholderia</taxon>
    </lineage>
</organism>
<dbReference type="Proteomes" id="UP000325273">
    <property type="component" value="Unassembled WGS sequence"/>
</dbReference>
<evidence type="ECO:0000313" key="1">
    <source>
        <dbReference type="EMBL" id="KAA1012993.1"/>
    </source>
</evidence>
<keyword evidence="2" id="KW-1185">Reference proteome</keyword>